<dbReference type="EMBL" id="CAXLJM020000068">
    <property type="protein sequence ID" value="CAL8123851.1"/>
    <property type="molecule type" value="Genomic_DNA"/>
</dbReference>
<dbReference type="InterPro" id="IPR031712">
    <property type="entry name" value="DUF5077"/>
</dbReference>
<comment type="caution">
    <text evidence="2">The sequence shown here is derived from an EMBL/GenBank/DDBJ whole genome shotgun (WGS) entry which is preliminary data.</text>
</comment>
<evidence type="ECO:0000259" key="1">
    <source>
        <dbReference type="Pfam" id="PF16871"/>
    </source>
</evidence>
<sequence>MIFKIRRDVLAIGTMNAFRSFLDNFKRSLSLDHSANHNPPPPVNVGGEGATASSCDGDDTICHNPEHLSEWNSHEIPQYHALCSGKQCSWVVPLGGNAYLTRVPDNIPLVSGNHMITESGLTNWTSSEVKISLYFHSIQKGSFLVGLRLKVPHGSSSKILVTVSSCTKDQCQLPQSKELVLEGRNVYEIIPCGKFHAGQEGYIKMDLVGLQKTGSMFADVSHAILIPDEEHSRKKRSLEQEQVPEKSHLKFVADPQDFYFGRRGPSVHLNYDVTNMQQIEYFYNEVVVPNDQDVMGSYFCAIGFSGGYFGIQVNSPSERRVLFSIWSAYSTDNPSDIPQDFKVTMIRKGNNNVHDGEFGNEGSGAQSYLRYMWKSDTVYKFLVQAKPLDQETTMFTAWFCDTSDPYCNWQLVASFRKPKVSTYLRGLYSFSENFIPEMGHVERSAQFGNQWARDANGCWMEVTNARFSADGSVAKGTRTDVDGGVIQGGVNGRETRFYLRNCGFFSDIKSPGESFCRDGGCQCPPNIDFSSLP</sequence>
<gene>
    <name evidence="2" type="ORF">ODALV1_LOCUS20345</name>
</gene>
<protein>
    <recommendedName>
        <fullName evidence="1">DUF5077 domain-containing protein</fullName>
    </recommendedName>
</protein>
<dbReference type="Proteomes" id="UP001642540">
    <property type="component" value="Unassembled WGS sequence"/>
</dbReference>
<dbReference type="InterPro" id="IPR021862">
    <property type="entry name" value="DUF3472"/>
</dbReference>
<evidence type="ECO:0000313" key="2">
    <source>
        <dbReference type="EMBL" id="CAL8123851.1"/>
    </source>
</evidence>
<dbReference type="Pfam" id="PF11958">
    <property type="entry name" value="DUF3472"/>
    <property type="match status" value="1"/>
</dbReference>
<keyword evidence="3" id="KW-1185">Reference proteome</keyword>
<evidence type="ECO:0000313" key="3">
    <source>
        <dbReference type="Proteomes" id="UP001642540"/>
    </source>
</evidence>
<organism evidence="2 3">
    <name type="scientific">Orchesella dallaii</name>
    <dbReference type="NCBI Taxonomy" id="48710"/>
    <lineage>
        <taxon>Eukaryota</taxon>
        <taxon>Metazoa</taxon>
        <taxon>Ecdysozoa</taxon>
        <taxon>Arthropoda</taxon>
        <taxon>Hexapoda</taxon>
        <taxon>Collembola</taxon>
        <taxon>Entomobryomorpha</taxon>
        <taxon>Entomobryoidea</taxon>
        <taxon>Orchesellidae</taxon>
        <taxon>Orchesellinae</taxon>
        <taxon>Orchesella</taxon>
    </lineage>
</organism>
<accession>A0ABP1REH4</accession>
<name>A0ABP1REH4_9HEXA</name>
<dbReference type="Pfam" id="PF16871">
    <property type="entry name" value="DUF5077"/>
    <property type="match status" value="1"/>
</dbReference>
<feature type="domain" description="DUF5077" evidence="1">
    <location>
        <begin position="92"/>
        <end position="225"/>
    </location>
</feature>
<reference evidence="2 3" key="1">
    <citation type="submission" date="2024-08" db="EMBL/GenBank/DDBJ databases">
        <authorList>
            <person name="Cucini C."/>
            <person name="Frati F."/>
        </authorList>
    </citation>
    <scope>NUCLEOTIDE SEQUENCE [LARGE SCALE GENOMIC DNA]</scope>
</reference>
<proteinExistence type="predicted"/>